<evidence type="ECO:0000256" key="5">
    <source>
        <dbReference type="SAM" id="MobiDB-lite"/>
    </source>
</evidence>
<dbReference type="Pfam" id="PF00082">
    <property type="entry name" value="Peptidase_S8"/>
    <property type="match status" value="1"/>
</dbReference>
<feature type="region of interest" description="Disordered" evidence="5">
    <location>
        <begin position="260"/>
        <end position="391"/>
    </location>
</feature>
<sequence length="1007" mass="111712">MSTLQEVEDQRSALAAETEEPDNEESSSEESGSEDDEDEKPQEAGESPKDLLARILEGIRAGTKKFAAFTTAERERLADLTGDPWGNRQNALHYLASLDKKEIPKKDSEFEALIRYLIEHPSDFLVKQDRHGCTPLYYAIDSRKESMIRWMCEAHKDIDAVLGTLGKDEQNCIHQAVTKRVKCLKLLMGKASAKTLSAKDKHGNLPLHLAVAYKWCREGQLEIAQLLAEKGDAAVGATPNGDFNNAGQSPYLYHVATHQKELEKEVAREQKDSENVDTKRRMGDEKEESSRKGNSAKAGGPGTTGSTSTKPGTSILPPTANSGAPYGPRITIPEIDRTKFGEPGQSGASTPGPVAGSYPIQSLDSASVSKSSKRPRLKEQASESSSKSKIHEPTVKEVERFLRLHYLRSRHYQDCMEIIYGRNAPSGSELCFDLPGYSNMKQSEFDNLLSKLKFSDILQYVGIPKVTLELTGATGPNTSRMRSGGRPSKFDGEGRADLFYVFDRLRNKGVKTILKVIVDDLQKPSHSEDAIEEALKGFGVEVWDWKRPDLCSEVICSVAPDAREVHLYWSGNNAVLRGWAEERGLKKLKELRDLHLSVEQGLESAMRTQRHVEEFKSRMREIFPQVTIHQNGSTQKPRAVNPLSLAAAGEQGKQRTKHEWVQCMSDFRRLLFDAESYYNRVADAEKRKRLQESMDTPIRVALIDDGVDVKDLDYTIIGGRTFCTRDEEENLIHPYYVSRAGHGTIMARYIQSMCPSTQFYVLRLEDHAHPTEENVREITAKSAAQAIRAAIRMKVHIISMSWTIDPPDDETERRDLDNAIVEAANEDILMFCSASDRGAKQTATYPSKAAPNKIFTIGAASAWGAADPWVGSLSTIDLTFPGDKVDLVSGVTDGASAPDIKQASGSSVATALGAGLAALVLYCVQVRYAIATDADSKAKARSDFEKLRKHENMLRAIKAIGTSEKSNHKFVEVWDVFGKITGLRGKRRQDEWIQLVADVGVTLCMKL</sequence>
<dbReference type="CDD" id="cd07491">
    <property type="entry name" value="Peptidases_S8_7"/>
    <property type="match status" value="1"/>
</dbReference>
<dbReference type="InterPro" id="IPR000209">
    <property type="entry name" value="Peptidase_S8/S53_dom"/>
</dbReference>
<evidence type="ECO:0000256" key="2">
    <source>
        <dbReference type="ARBA" id="ARBA00022801"/>
    </source>
</evidence>
<feature type="active site" description="Charge relay system" evidence="4">
    <location>
        <position position="907"/>
    </location>
</feature>
<dbReference type="PRINTS" id="PR00723">
    <property type="entry name" value="SUBTILISIN"/>
</dbReference>
<proteinExistence type="inferred from homology"/>
<protein>
    <recommendedName>
        <fullName evidence="6">Peptidase S8/S53 domain-containing protein</fullName>
    </recommendedName>
</protein>
<feature type="compositionally biased region" description="Low complexity" evidence="5">
    <location>
        <begin position="304"/>
        <end position="314"/>
    </location>
</feature>
<dbReference type="PANTHER" id="PTHR24118">
    <property type="entry name" value="POTE ANKYRIN DOMAIN"/>
    <property type="match status" value="1"/>
</dbReference>
<evidence type="ECO:0000313" key="7">
    <source>
        <dbReference type="EMBL" id="KAK0609468.1"/>
    </source>
</evidence>
<dbReference type="SMART" id="SM00248">
    <property type="entry name" value="ANK"/>
    <property type="match status" value="4"/>
</dbReference>
<dbReference type="InterPro" id="IPR015500">
    <property type="entry name" value="Peptidase_S8_subtilisin-rel"/>
</dbReference>
<dbReference type="AlphaFoldDB" id="A0AA39U035"/>
<feature type="active site" description="Charge relay system" evidence="4">
    <location>
        <position position="704"/>
    </location>
</feature>
<dbReference type="InterPro" id="IPR036770">
    <property type="entry name" value="Ankyrin_rpt-contain_sf"/>
</dbReference>
<dbReference type="GO" id="GO:0004252">
    <property type="term" value="F:serine-type endopeptidase activity"/>
    <property type="evidence" value="ECO:0007669"/>
    <property type="project" value="UniProtKB-UniRule"/>
</dbReference>
<keyword evidence="1 4" id="KW-0645">Protease</keyword>
<name>A0AA39U035_9PEZI</name>
<dbReference type="InterPro" id="IPR036852">
    <property type="entry name" value="Peptidase_S8/S53_dom_sf"/>
</dbReference>
<dbReference type="PROSITE" id="PS51892">
    <property type="entry name" value="SUBTILASE"/>
    <property type="match status" value="1"/>
</dbReference>
<feature type="compositionally biased region" description="Acidic residues" evidence="5">
    <location>
        <begin position="17"/>
        <end position="40"/>
    </location>
</feature>
<dbReference type="EMBL" id="JAULSU010000008">
    <property type="protein sequence ID" value="KAK0609468.1"/>
    <property type="molecule type" value="Genomic_DNA"/>
</dbReference>
<dbReference type="Gene3D" id="3.40.50.200">
    <property type="entry name" value="Peptidase S8/S53 domain"/>
    <property type="match status" value="1"/>
</dbReference>
<evidence type="ECO:0000259" key="6">
    <source>
        <dbReference type="Pfam" id="PF00082"/>
    </source>
</evidence>
<dbReference type="Proteomes" id="UP001175000">
    <property type="component" value="Unassembled WGS sequence"/>
</dbReference>
<feature type="domain" description="Peptidase S8/S53" evidence="6">
    <location>
        <begin position="698"/>
        <end position="921"/>
    </location>
</feature>
<reference evidence="7" key="1">
    <citation type="submission" date="2023-06" db="EMBL/GenBank/DDBJ databases">
        <title>Genome-scale phylogeny and comparative genomics of the fungal order Sordariales.</title>
        <authorList>
            <consortium name="Lawrence Berkeley National Laboratory"/>
            <person name="Hensen N."/>
            <person name="Bonometti L."/>
            <person name="Westerberg I."/>
            <person name="Brannstrom I.O."/>
            <person name="Guillou S."/>
            <person name="Cros-Aarteil S."/>
            <person name="Calhoun S."/>
            <person name="Haridas S."/>
            <person name="Kuo A."/>
            <person name="Mondo S."/>
            <person name="Pangilinan J."/>
            <person name="Riley R."/>
            <person name="Labutti K."/>
            <person name="Andreopoulos B."/>
            <person name="Lipzen A."/>
            <person name="Chen C."/>
            <person name="Yanf M."/>
            <person name="Daum C."/>
            <person name="Ng V."/>
            <person name="Clum A."/>
            <person name="Steindorff A."/>
            <person name="Ohm R."/>
            <person name="Martin F."/>
            <person name="Silar P."/>
            <person name="Natvig D."/>
            <person name="Lalanne C."/>
            <person name="Gautier V."/>
            <person name="Ament-Velasquez S.L."/>
            <person name="Kruys A."/>
            <person name="Hutchinson M.I."/>
            <person name="Powell A.J."/>
            <person name="Barry K."/>
            <person name="Miller A.N."/>
            <person name="Grigoriev I.V."/>
            <person name="Debuchy R."/>
            <person name="Gladieux P."/>
            <person name="Thoren M.H."/>
            <person name="Johannesson H."/>
        </authorList>
    </citation>
    <scope>NUCLEOTIDE SEQUENCE</scope>
    <source>
        <strain evidence="7">CBS 606.72</strain>
    </source>
</reference>
<comment type="caution">
    <text evidence="7">The sequence shown here is derived from an EMBL/GenBank/DDBJ whole genome shotgun (WGS) entry which is preliminary data.</text>
</comment>
<dbReference type="Pfam" id="PF00023">
    <property type="entry name" value="Ank"/>
    <property type="match status" value="1"/>
</dbReference>
<dbReference type="SUPFAM" id="SSF52743">
    <property type="entry name" value="Subtilisin-like"/>
    <property type="match status" value="1"/>
</dbReference>
<feature type="region of interest" description="Disordered" evidence="5">
    <location>
        <begin position="1"/>
        <end position="51"/>
    </location>
</feature>
<dbReference type="Gene3D" id="1.25.40.20">
    <property type="entry name" value="Ankyrin repeat-containing domain"/>
    <property type="match status" value="1"/>
</dbReference>
<evidence type="ECO:0000313" key="8">
    <source>
        <dbReference type="Proteomes" id="UP001175000"/>
    </source>
</evidence>
<feature type="compositionally biased region" description="Basic and acidic residues" evidence="5">
    <location>
        <begin position="260"/>
        <end position="291"/>
    </location>
</feature>
<dbReference type="InterPro" id="IPR002110">
    <property type="entry name" value="Ankyrin_rpt"/>
</dbReference>
<keyword evidence="8" id="KW-1185">Reference proteome</keyword>
<keyword evidence="3 4" id="KW-0720">Serine protease</keyword>
<evidence type="ECO:0000256" key="1">
    <source>
        <dbReference type="ARBA" id="ARBA00022670"/>
    </source>
</evidence>
<evidence type="ECO:0000256" key="4">
    <source>
        <dbReference type="PROSITE-ProRule" id="PRU01240"/>
    </source>
</evidence>
<dbReference type="PANTHER" id="PTHR24118:SF99">
    <property type="entry name" value="POTE ANKYRIN DOMAIN FAMILY MEMBER 3C-RELATED"/>
    <property type="match status" value="1"/>
</dbReference>
<comment type="similarity">
    <text evidence="4">Belongs to the peptidase S8 family.</text>
</comment>
<keyword evidence="2 4" id="KW-0378">Hydrolase</keyword>
<gene>
    <name evidence="7" type="ORF">B0T14DRAFT_531991</name>
</gene>
<organism evidence="7 8">
    <name type="scientific">Immersiella caudata</name>
    <dbReference type="NCBI Taxonomy" id="314043"/>
    <lineage>
        <taxon>Eukaryota</taxon>
        <taxon>Fungi</taxon>
        <taxon>Dikarya</taxon>
        <taxon>Ascomycota</taxon>
        <taxon>Pezizomycotina</taxon>
        <taxon>Sordariomycetes</taxon>
        <taxon>Sordariomycetidae</taxon>
        <taxon>Sordariales</taxon>
        <taxon>Lasiosphaeriaceae</taxon>
        <taxon>Immersiella</taxon>
    </lineage>
</organism>
<dbReference type="GO" id="GO:0006508">
    <property type="term" value="P:proteolysis"/>
    <property type="evidence" value="ECO:0007669"/>
    <property type="project" value="UniProtKB-KW"/>
</dbReference>
<accession>A0AA39U035</accession>
<evidence type="ECO:0000256" key="3">
    <source>
        <dbReference type="ARBA" id="ARBA00022825"/>
    </source>
</evidence>
<dbReference type="SUPFAM" id="SSF48403">
    <property type="entry name" value="Ankyrin repeat"/>
    <property type="match status" value="1"/>
</dbReference>
<feature type="compositionally biased region" description="Basic and acidic residues" evidence="5">
    <location>
        <begin position="41"/>
        <end position="51"/>
    </location>
</feature>
<feature type="active site" description="Charge relay system" evidence="4">
    <location>
        <position position="742"/>
    </location>
</feature>